<keyword evidence="4" id="KW-1185">Reference proteome</keyword>
<proteinExistence type="predicted"/>
<feature type="transmembrane region" description="Helical" evidence="2">
    <location>
        <begin position="61"/>
        <end position="83"/>
    </location>
</feature>
<evidence type="ECO:0000313" key="3">
    <source>
        <dbReference type="EMBL" id="KAH7014117.1"/>
    </source>
</evidence>
<keyword evidence="2" id="KW-0812">Transmembrane</keyword>
<gene>
    <name evidence="3" type="ORF">B0I36DRAFT_369111</name>
</gene>
<evidence type="ECO:0000256" key="2">
    <source>
        <dbReference type="SAM" id="Phobius"/>
    </source>
</evidence>
<dbReference type="AlphaFoldDB" id="A0A9P9BLI2"/>
<sequence>MDAPPPTASVVFPDLYWSQPPSTSATSTPGPLTQPTSPSTTPNTTAPGPEVVTIGPTTATIVGAAVGSVLGVLAILLVAFLLGHCRHRQRRQRARAAAARLEITDKPQLHSDSMDPARLYIMQETVTGKDMIAGRAELAVPMPELAAEREAAELDGKRNNGLSK</sequence>
<keyword evidence="2" id="KW-1133">Transmembrane helix</keyword>
<feature type="region of interest" description="Disordered" evidence="1">
    <location>
        <begin position="13"/>
        <end position="49"/>
    </location>
</feature>
<organism evidence="3 4">
    <name type="scientific">Microdochium trichocladiopsis</name>
    <dbReference type="NCBI Taxonomy" id="1682393"/>
    <lineage>
        <taxon>Eukaryota</taxon>
        <taxon>Fungi</taxon>
        <taxon>Dikarya</taxon>
        <taxon>Ascomycota</taxon>
        <taxon>Pezizomycotina</taxon>
        <taxon>Sordariomycetes</taxon>
        <taxon>Xylariomycetidae</taxon>
        <taxon>Xylariales</taxon>
        <taxon>Microdochiaceae</taxon>
        <taxon>Microdochium</taxon>
    </lineage>
</organism>
<accession>A0A9P9BLI2</accession>
<dbReference type="Proteomes" id="UP000756346">
    <property type="component" value="Unassembled WGS sequence"/>
</dbReference>
<evidence type="ECO:0000313" key="4">
    <source>
        <dbReference type="Proteomes" id="UP000756346"/>
    </source>
</evidence>
<name>A0A9P9BLI2_9PEZI</name>
<keyword evidence="2" id="KW-0472">Membrane</keyword>
<comment type="caution">
    <text evidence="3">The sequence shown here is derived from an EMBL/GenBank/DDBJ whole genome shotgun (WGS) entry which is preliminary data.</text>
</comment>
<evidence type="ECO:0000256" key="1">
    <source>
        <dbReference type="SAM" id="MobiDB-lite"/>
    </source>
</evidence>
<dbReference type="GeneID" id="70189262"/>
<dbReference type="RefSeq" id="XP_046005084.1">
    <property type="nucleotide sequence ID" value="XM_046159716.1"/>
</dbReference>
<dbReference type="EMBL" id="JAGTJQ010000013">
    <property type="protein sequence ID" value="KAH7014117.1"/>
    <property type="molecule type" value="Genomic_DNA"/>
</dbReference>
<feature type="compositionally biased region" description="Low complexity" evidence="1">
    <location>
        <begin position="18"/>
        <end position="49"/>
    </location>
</feature>
<reference evidence="3" key="1">
    <citation type="journal article" date="2021" name="Nat. Commun.">
        <title>Genetic determinants of endophytism in the Arabidopsis root mycobiome.</title>
        <authorList>
            <person name="Mesny F."/>
            <person name="Miyauchi S."/>
            <person name="Thiergart T."/>
            <person name="Pickel B."/>
            <person name="Atanasova L."/>
            <person name="Karlsson M."/>
            <person name="Huettel B."/>
            <person name="Barry K.W."/>
            <person name="Haridas S."/>
            <person name="Chen C."/>
            <person name="Bauer D."/>
            <person name="Andreopoulos W."/>
            <person name="Pangilinan J."/>
            <person name="LaButti K."/>
            <person name="Riley R."/>
            <person name="Lipzen A."/>
            <person name="Clum A."/>
            <person name="Drula E."/>
            <person name="Henrissat B."/>
            <person name="Kohler A."/>
            <person name="Grigoriev I.V."/>
            <person name="Martin F.M."/>
            <person name="Hacquard S."/>
        </authorList>
    </citation>
    <scope>NUCLEOTIDE SEQUENCE</scope>
    <source>
        <strain evidence="3">MPI-CAGE-CH-0230</strain>
    </source>
</reference>
<protein>
    <submittedName>
        <fullName evidence="3">Uncharacterized protein</fullName>
    </submittedName>
</protein>